<name>A0A543HZK9_9MICO</name>
<keyword evidence="2" id="KW-1185">Reference proteome</keyword>
<comment type="caution">
    <text evidence="1">The sequence shown here is derived from an EMBL/GenBank/DDBJ whole genome shotgun (WGS) entry which is preliminary data.</text>
</comment>
<evidence type="ECO:0000313" key="1">
    <source>
        <dbReference type="EMBL" id="TQM63781.1"/>
    </source>
</evidence>
<dbReference type="Gene3D" id="3.40.50.880">
    <property type="match status" value="1"/>
</dbReference>
<sequence>MSTARLRPFLSLWFGNFFEPFYSDAEATKAGIADAAGLGFTSINLDSKAWRDFFDRYEGKPASTYVAMQELMMDEAARHGLDYTCLALYLCGDNLYPSIRDVPSVRGEEPSRPDGTLMGTYKYWSRVAQDSMVEHVRGLLRLYGAGMHRTPEGKVVMQTMFDPIPKPSFDEEGRTKYLSWLATRYEGDISTLNQRYALDSPGFDALTPHEYWLRPEELNWVGCARPSVSDFAKRTPDFHRWVDNQTHLADVLQDYLRTMRRRWNELDTDLFVEPVLHQWGYFFNPPGQPDWQTGQRALDVYKSAEHVDGALFIASPLNAENRPDAMALSVEASIARCANAGRAFTGGLYLGRHINQDVYRTVPPAEAIATHVANGASRIHAYGYSGLDDGGVMFRMDELFRQSLRAGNEWAAQVIPLLDGRERAKEVAILFPAEMSLLEPLEVDTDGRHRMDLLGWYEQFTDCGWHVDILHPDQVVSGALLRDYQHLVMPTNSLYDLADDATREALEASVRAFVEGGGTALHGPGCKLAQSALGVIEQEHPFDCIAWREDVIPHGWSTVSFETGTALGRFIQSGASAISEHTIGQGRVYSFGFQCGYSYSRASMPIVPPEYGKREMHPVVLLEQTPVELLVGRSPLMTIAPLKGVEFARFGNQLLVTNHRASPIDISAIAASRAIAQTPSGPGLLAGHAAVYLELA</sequence>
<dbReference type="OrthoDB" id="2011061at2"/>
<dbReference type="Proteomes" id="UP000316747">
    <property type="component" value="Unassembled WGS sequence"/>
</dbReference>
<proteinExistence type="predicted"/>
<dbReference type="RefSeq" id="WP_141841511.1">
    <property type="nucleotide sequence ID" value="NZ_VFPM01000001.1"/>
</dbReference>
<dbReference type="CDD" id="cd03143">
    <property type="entry name" value="A4_beta-galactosidase_middle_domain"/>
    <property type="match status" value="1"/>
</dbReference>
<reference evidence="1 2" key="1">
    <citation type="submission" date="2019-06" db="EMBL/GenBank/DDBJ databases">
        <title>Genome sequencing of plant associated microbes to promote plant fitness in Sorghum bicolor and Oryza sativa.</title>
        <authorList>
            <person name="Coleman-Derr D."/>
        </authorList>
    </citation>
    <scope>NUCLEOTIDE SEQUENCE [LARGE SCALE GENOMIC DNA]</scope>
    <source>
        <strain evidence="1 2">KV-663</strain>
    </source>
</reference>
<evidence type="ECO:0008006" key="3">
    <source>
        <dbReference type="Google" id="ProtNLM"/>
    </source>
</evidence>
<evidence type="ECO:0000313" key="2">
    <source>
        <dbReference type="Proteomes" id="UP000316747"/>
    </source>
</evidence>
<dbReference type="InterPro" id="IPR029062">
    <property type="entry name" value="Class_I_gatase-like"/>
</dbReference>
<gene>
    <name evidence="1" type="ORF">FBY41_0131</name>
</gene>
<protein>
    <recommendedName>
        <fullName evidence="3">Beta-galactosidase-like protein</fullName>
    </recommendedName>
</protein>
<dbReference type="EMBL" id="VFPM01000001">
    <property type="protein sequence ID" value="TQM63781.1"/>
    <property type="molecule type" value="Genomic_DNA"/>
</dbReference>
<dbReference type="AlphaFoldDB" id="A0A543HZK9"/>
<dbReference type="SUPFAM" id="SSF52317">
    <property type="entry name" value="Class I glutamine amidotransferase-like"/>
    <property type="match status" value="1"/>
</dbReference>
<accession>A0A543HZK9</accession>
<organism evidence="1 2">
    <name type="scientific">Humibacillus xanthopallidus</name>
    <dbReference type="NCBI Taxonomy" id="412689"/>
    <lineage>
        <taxon>Bacteria</taxon>
        <taxon>Bacillati</taxon>
        <taxon>Actinomycetota</taxon>
        <taxon>Actinomycetes</taxon>
        <taxon>Micrococcales</taxon>
        <taxon>Intrasporangiaceae</taxon>
        <taxon>Humibacillus</taxon>
    </lineage>
</organism>
<dbReference type="Gene3D" id="3.20.20.80">
    <property type="entry name" value="Glycosidases"/>
    <property type="match status" value="1"/>
</dbReference>